<accession>A0AAD6C5W8</accession>
<dbReference type="InterPro" id="IPR007568">
    <property type="entry name" value="RTA1"/>
</dbReference>
<dbReference type="Proteomes" id="UP001213681">
    <property type="component" value="Unassembled WGS sequence"/>
</dbReference>
<feature type="transmembrane region" description="Helical" evidence="5">
    <location>
        <begin position="15"/>
        <end position="34"/>
    </location>
</feature>
<evidence type="ECO:0000256" key="5">
    <source>
        <dbReference type="SAM" id="Phobius"/>
    </source>
</evidence>
<dbReference type="GeneID" id="81600336"/>
<feature type="transmembrane region" description="Helical" evidence="5">
    <location>
        <begin position="105"/>
        <end position="130"/>
    </location>
</feature>
<evidence type="ECO:0000256" key="4">
    <source>
        <dbReference type="ARBA" id="ARBA00023136"/>
    </source>
</evidence>
<keyword evidence="3 5" id="KW-1133">Transmembrane helix</keyword>
<feature type="transmembrane region" description="Helical" evidence="5">
    <location>
        <begin position="69"/>
        <end position="93"/>
    </location>
</feature>
<proteinExistence type="predicted"/>
<protein>
    <submittedName>
        <fullName evidence="6">Uncharacterized protein</fullName>
    </submittedName>
</protein>
<dbReference type="Pfam" id="PF04479">
    <property type="entry name" value="RTA1"/>
    <property type="match status" value="1"/>
</dbReference>
<dbReference type="GO" id="GO:0016020">
    <property type="term" value="C:membrane"/>
    <property type="evidence" value="ECO:0007669"/>
    <property type="project" value="UniProtKB-SubCell"/>
</dbReference>
<evidence type="ECO:0000256" key="1">
    <source>
        <dbReference type="ARBA" id="ARBA00004141"/>
    </source>
</evidence>
<comment type="subcellular location">
    <subcellularLocation>
        <location evidence="1">Membrane</location>
        <topology evidence="1">Multi-pass membrane protein</topology>
    </subcellularLocation>
</comment>
<keyword evidence="7" id="KW-1185">Reference proteome</keyword>
<feature type="transmembrane region" description="Helical" evidence="5">
    <location>
        <begin position="230"/>
        <end position="250"/>
    </location>
</feature>
<name>A0AAD6C5W8_9EURO</name>
<dbReference type="AlphaFoldDB" id="A0AAD6C5W8"/>
<keyword evidence="2 5" id="KW-0812">Transmembrane</keyword>
<reference evidence="6" key="2">
    <citation type="journal article" date="2023" name="IMA Fungus">
        <title>Comparative genomic study of the Penicillium genus elucidates a diverse pangenome and 15 lateral gene transfer events.</title>
        <authorList>
            <person name="Petersen C."/>
            <person name="Sorensen T."/>
            <person name="Nielsen M.R."/>
            <person name="Sondergaard T.E."/>
            <person name="Sorensen J.L."/>
            <person name="Fitzpatrick D.A."/>
            <person name="Frisvad J.C."/>
            <person name="Nielsen K.L."/>
        </authorList>
    </citation>
    <scope>NUCLEOTIDE SEQUENCE</scope>
    <source>
        <strain evidence="6">IBT 16125</strain>
    </source>
</reference>
<dbReference type="PANTHER" id="PTHR31465">
    <property type="entry name" value="PROTEIN RTA1-RELATED"/>
    <property type="match status" value="1"/>
</dbReference>
<feature type="transmembrane region" description="Helical" evidence="5">
    <location>
        <begin position="150"/>
        <end position="167"/>
    </location>
</feature>
<dbReference type="PANTHER" id="PTHR31465:SF1">
    <property type="entry name" value="PROTEIN RTA1-RELATED"/>
    <property type="match status" value="1"/>
</dbReference>
<organism evidence="6 7">
    <name type="scientific">Penicillium daleae</name>
    <dbReference type="NCBI Taxonomy" id="63821"/>
    <lineage>
        <taxon>Eukaryota</taxon>
        <taxon>Fungi</taxon>
        <taxon>Dikarya</taxon>
        <taxon>Ascomycota</taxon>
        <taxon>Pezizomycotina</taxon>
        <taxon>Eurotiomycetes</taxon>
        <taxon>Eurotiomycetidae</taxon>
        <taxon>Eurotiales</taxon>
        <taxon>Aspergillaceae</taxon>
        <taxon>Penicillium</taxon>
    </lineage>
</organism>
<dbReference type="RefSeq" id="XP_056765797.1">
    <property type="nucleotide sequence ID" value="XM_056910093.1"/>
</dbReference>
<gene>
    <name evidence="6" type="ORF">N7458_006711</name>
</gene>
<reference evidence="6" key="1">
    <citation type="submission" date="2022-12" db="EMBL/GenBank/DDBJ databases">
        <authorList>
            <person name="Petersen C."/>
        </authorList>
    </citation>
    <scope>NUCLEOTIDE SEQUENCE</scope>
    <source>
        <strain evidence="6">IBT 16125</strain>
    </source>
</reference>
<feature type="transmembrane region" description="Helical" evidence="5">
    <location>
        <begin position="41"/>
        <end position="63"/>
    </location>
</feature>
<evidence type="ECO:0000256" key="3">
    <source>
        <dbReference type="ARBA" id="ARBA00022989"/>
    </source>
</evidence>
<sequence>MASAQCELYPYTPSLPLAVVAIIFFSMLVGIHAFRMMQTKTWMSAFFTLGGVAQLSGYTVRIFSTCNRAAYASQSVLLLLGPTFIMFSVNLIQIEFARVLEAKRFCWVPIAWQPLLYLSLNTILMIAQLVGDAMSTASSSIEIIETGSKITIAIYVIQLLFWLFTLAENTYMTIRLRRQPTDACKTKIPHWKRWSQFFGLSVCIIAAGRNVMRLTMVGGVAFLVDNEWPSYAFDGYQMVVVLSAWAIFYLPEELCKVSSRVSYMSLTELERADERQV</sequence>
<evidence type="ECO:0000313" key="7">
    <source>
        <dbReference type="Proteomes" id="UP001213681"/>
    </source>
</evidence>
<feature type="transmembrane region" description="Helical" evidence="5">
    <location>
        <begin position="197"/>
        <end position="224"/>
    </location>
</feature>
<dbReference type="EMBL" id="JAPVEA010000006">
    <property type="protein sequence ID" value="KAJ5450262.1"/>
    <property type="molecule type" value="Genomic_DNA"/>
</dbReference>
<evidence type="ECO:0000256" key="2">
    <source>
        <dbReference type="ARBA" id="ARBA00022692"/>
    </source>
</evidence>
<comment type="caution">
    <text evidence="6">The sequence shown here is derived from an EMBL/GenBank/DDBJ whole genome shotgun (WGS) entry which is preliminary data.</text>
</comment>
<keyword evidence="4 5" id="KW-0472">Membrane</keyword>
<evidence type="ECO:0000313" key="6">
    <source>
        <dbReference type="EMBL" id="KAJ5450262.1"/>
    </source>
</evidence>